<protein>
    <submittedName>
        <fullName evidence="2">Uncharacterized protein</fullName>
    </submittedName>
</protein>
<feature type="region of interest" description="Disordered" evidence="1">
    <location>
        <begin position="244"/>
        <end position="288"/>
    </location>
</feature>
<proteinExistence type="predicted"/>
<dbReference type="EMBL" id="JAJAGQ010000004">
    <property type="protein sequence ID" value="KAJ8564464.1"/>
    <property type="molecule type" value="Genomic_DNA"/>
</dbReference>
<keyword evidence="3" id="KW-1185">Reference proteome</keyword>
<comment type="caution">
    <text evidence="2">The sequence shown here is derived from an EMBL/GenBank/DDBJ whole genome shotgun (WGS) entry which is preliminary data.</text>
</comment>
<organism evidence="2 3">
    <name type="scientific">Anisodus acutangulus</name>
    <dbReference type="NCBI Taxonomy" id="402998"/>
    <lineage>
        <taxon>Eukaryota</taxon>
        <taxon>Viridiplantae</taxon>
        <taxon>Streptophyta</taxon>
        <taxon>Embryophyta</taxon>
        <taxon>Tracheophyta</taxon>
        <taxon>Spermatophyta</taxon>
        <taxon>Magnoliopsida</taxon>
        <taxon>eudicotyledons</taxon>
        <taxon>Gunneridae</taxon>
        <taxon>Pentapetalae</taxon>
        <taxon>asterids</taxon>
        <taxon>lamiids</taxon>
        <taxon>Solanales</taxon>
        <taxon>Solanaceae</taxon>
        <taxon>Solanoideae</taxon>
        <taxon>Hyoscyameae</taxon>
        <taxon>Anisodus</taxon>
    </lineage>
</organism>
<dbReference type="Proteomes" id="UP001152561">
    <property type="component" value="Unassembled WGS sequence"/>
</dbReference>
<reference evidence="3" key="1">
    <citation type="journal article" date="2023" name="Proc. Natl. Acad. Sci. U.S.A.">
        <title>Genomic and structural basis for evolution of tropane alkaloid biosynthesis.</title>
        <authorList>
            <person name="Wanga Y.-J."/>
            <person name="Taina T."/>
            <person name="Yua J.-Y."/>
            <person name="Lia J."/>
            <person name="Xua B."/>
            <person name="Chenc J."/>
            <person name="D'Auriad J.C."/>
            <person name="Huanga J.-P."/>
            <person name="Huanga S.-X."/>
        </authorList>
    </citation>
    <scope>NUCLEOTIDE SEQUENCE [LARGE SCALE GENOMIC DNA]</scope>
    <source>
        <strain evidence="3">cv. KIB-2019</strain>
    </source>
</reference>
<evidence type="ECO:0000313" key="2">
    <source>
        <dbReference type="EMBL" id="KAJ8564464.1"/>
    </source>
</evidence>
<evidence type="ECO:0000313" key="3">
    <source>
        <dbReference type="Proteomes" id="UP001152561"/>
    </source>
</evidence>
<sequence>MQAGKQFTNVYKGKQTVRVHANPNSFHNGVIKILNSGKVLGNVQDVHQWQTQKGKKGEGVGGSGSHEEVVDVVEDSEGELVPNEANDAALQIVATAIPVAEKVVEKKLNVNAKRTLWSDQLEENGEDGEIACDKIDDQEQSEDSITSSQEINAMFDKVEEENEDSTIFHATADATEGFRSYYNADADATGTEHEHTNPMVRLDDAIMQKQVHISNEMQSCSEEVDKTTRNVHLQRMLHTGELTPIGAKKQGKPPDISQPMVWNQSSAKKQKGTPSANVSTQQQRRLRC</sequence>
<dbReference type="AlphaFoldDB" id="A0A9Q1MMR4"/>
<accession>A0A9Q1MMR4</accession>
<evidence type="ECO:0000256" key="1">
    <source>
        <dbReference type="SAM" id="MobiDB-lite"/>
    </source>
</evidence>
<name>A0A9Q1MMR4_9SOLA</name>
<gene>
    <name evidence="2" type="ORF">K7X08_000924</name>
</gene>
<feature type="compositionally biased region" description="Polar residues" evidence="1">
    <location>
        <begin position="260"/>
        <end position="288"/>
    </location>
</feature>